<feature type="compositionally biased region" description="Polar residues" evidence="1">
    <location>
        <begin position="584"/>
        <end position="595"/>
    </location>
</feature>
<dbReference type="HOGENOM" id="CLU_261457_0_0_1"/>
<feature type="compositionally biased region" description="Basic and acidic residues" evidence="1">
    <location>
        <begin position="350"/>
        <end position="362"/>
    </location>
</feature>
<feature type="compositionally biased region" description="Polar residues" evidence="1">
    <location>
        <begin position="1250"/>
        <end position="1269"/>
    </location>
</feature>
<feature type="compositionally biased region" description="Polar residues" evidence="1">
    <location>
        <begin position="883"/>
        <end position="896"/>
    </location>
</feature>
<feature type="compositionally biased region" description="Basic and acidic residues" evidence="1">
    <location>
        <begin position="555"/>
        <end position="573"/>
    </location>
</feature>
<evidence type="ECO:0000313" key="2">
    <source>
        <dbReference type="EMBL" id="GAK64076.1"/>
    </source>
</evidence>
<feature type="compositionally biased region" description="Polar residues" evidence="1">
    <location>
        <begin position="1571"/>
        <end position="1580"/>
    </location>
</feature>
<dbReference type="GeneID" id="26303216"/>
<reference evidence="2" key="1">
    <citation type="submission" date="2014-07" db="EMBL/GenBank/DDBJ databases">
        <title>Draft genome sequence of the yeast Pseudozyma antarctica JCM 10317 known as a producer of lipase B which used in a wide range of industrial applications.</title>
        <authorList>
            <person name="Morita T."/>
            <person name="Saika A."/>
            <person name="Koike H."/>
        </authorList>
    </citation>
    <scope>NUCLEOTIDE SEQUENCE</scope>
    <source>
        <strain evidence="2">JCM 10317</strain>
    </source>
</reference>
<dbReference type="Proteomes" id="UP000053758">
    <property type="component" value="Unassembled WGS sequence"/>
</dbReference>
<keyword evidence="3" id="KW-1185">Reference proteome</keyword>
<feature type="compositionally biased region" description="Polar residues" evidence="1">
    <location>
        <begin position="181"/>
        <end position="191"/>
    </location>
</feature>
<feature type="compositionally biased region" description="Polar residues" evidence="1">
    <location>
        <begin position="693"/>
        <end position="704"/>
    </location>
</feature>
<organism evidence="2">
    <name type="scientific">Pseudozyma antarctica</name>
    <name type="common">Yeast</name>
    <name type="synonym">Candida antarctica</name>
    <dbReference type="NCBI Taxonomy" id="84753"/>
    <lineage>
        <taxon>Eukaryota</taxon>
        <taxon>Fungi</taxon>
        <taxon>Dikarya</taxon>
        <taxon>Basidiomycota</taxon>
        <taxon>Ustilaginomycotina</taxon>
        <taxon>Ustilaginomycetes</taxon>
        <taxon>Ustilaginales</taxon>
        <taxon>Ustilaginaceae</taxon>
        <taxon>Moesziomyces</taxon>
    </lineage>
</organism>
<feature type="region of interest" description="Disordered" evidence="1">
    <location>
        <begin position="1203"/>
        <end position="1226"/>
    </location>
</feature>
<feature type="compositionally biased region" description="Polar residues" evidence="1">
    <location>
        <begin position="928"/>
        <end position="945"/>
    </location>
</feature>
<feature type="region of interest" description="Disordered" evidence="1">
    <location>
        <begin position="424"/>
        <end position="626"/>
    </location>
</feature>
<feature type="compositionally biased region" description="Polar residues" evidence="1">
    <location>
        <begin position="317"/>
        <end position="330"/>
    </location>
</feature>
<evidence type="ECO:0000256" key="1">
    <source>
        <dbReference type="SAM" id="MobiDB-lite"/>
    </source>
</evidence>
<feature type="compositionally biased region" description="Pro residues" evidence="1">
    <location>
        <begin position="126"/>
        <end position="137"/>
    </location>
</feature>
<feature type="compositionally biased region" description="Polar residues" evidence="1">
    <location>
        <begin position="481"/>
        <end position="497"/>
    </location>
</feature>
<evidence type="ECO:0000313" key="3">
    <source>
        <dbReference type="Proteomes" id="UP000053758"/>
    </source>
</evidence>
<feature type="compositionally biased region" description="Polar residues" evidence="1">
    <location>
        <begin position="246"/>
        <end position="255"/>
    </location>
</feature>
<feature type="compositionally biased region" description="Polar residues" evidence="1">
    <location>
        <begin position="424"/>
        <end position="433"/>
    </location>
</feature>
<name>A0A081CBN0_PSEA2</name>
<feature type="compositionally biased region" description="Low complexity" evidence="1">
    <location>
        <begin position="544"/>
        <end position="554"/>
    </location>
</feature>
<feature type="region of interest" description="Disordered" evidence="1">
    <location>
        <begin position="119"/>
        <end position="363"/>
    </location>
</feature>
<dbReference type="RefSeq" id="XP_014657716.1">
    <property type="nucleotide sequence ID" value="XM_014802230.1"/>
</dbReference>
<feature type="compositionally biased region" description="Low complexity" evidence="1">
    <location>
        <begin position="1281"/>
        <end position="1293"/>
    </location>
</feature>
<feature type="compositionally biased region" description="Polar residues" evidence="1">
    <location>
        <begin position="162"/>
        <end position="171"/>
    </location>
</feature>
<protein>
    <submittedName>
        <fullName evidence="2">Uncharacterized protein</fullName>
    </submittedName>
</protein>
<feature type="region of interest" description="Disordered" evidence="1">
    <location>
        <begin position="1500"/>
        <end position="1580"/>
    </location>
</feature>
<dbReference type="EMBL" id="DF830071">
    <property type="protein sequence ID" value="GAK64076.1"/>
    <property type="molecule type" value="Genomic_DNA"/>
</dbReference>
<proteinExistence type="predicted"/>
<feature type="compositionally biased region" description="Polar residues" evidence="1">
    <location>
        <begin position="288"/>
        <end position="308"/>
    </location>
</feature>
<feature type="compositionally biased region" description="Basic and acidic residues" evidence="1">
    <location>
        <begin position="199"/>
        <end position="209"/>
    </location>
</feature>
<gene>
    <name evidence="2" type="ORF">PAN0_004d2285</name>
</gene>
<feature type="region of interest" description="Disordered" evidence="1">
    <location>
        <begin position="880"/>
        <end position="1014"/>
    </location>
</feature>
<feature type="region of interest" description="Disordered" evidence="1">
    <location>
        <begin position="638"/>
        <end position="769"/>
    </location>
</feature>
<feature type="compositionally biased region" description="Polar residues" evidence="1">
    <location>
        <begin position="339"/>
        <end position="349"/>
    </location>
</feature>
<feature type="region of interest" description="Disordered" evidence="1">
    <location>
        <begin position="1245"/>
        <end position="1369"/>
    </location>
</feature>
<sequence>MHFAADDVVLSLADKLVACLNELRLRLATYRVCALTVVGPSIDTDERRASPTLTYTASVKMDADRAAKARKHPQTAANFFVGTNSRVPRMTLAQTTHIIPLPAPPTPGLAPRSGFVPARLRASPFPSSPSPFTPTTPPRSAAKAGTKVSKAIEHFSRPSPLPGSSISTSFPPGSEAPEQRSAGSITWTPTKSKAGVGRADSDAYVRNKPDIPTTSRHHMQPVPSSERVGHPHPRRKGPDTRPGLSETANATSKSASRVGDVKGRSANLGGGTAALPDAGHNDEASATLAPSSHASLNSQSPLIASASKQLDRKQRVGQHSTVTPSTQQMPASADDTPDTLAQNEPSADQSNRERVQSGKLDDAIGSALVPLTVSSNLGAGELPMSSVRLNAQASTSSAAPLPFEDNDSVEELLEAGYLDLYSLPSSSAESTGAPTRPERVAEASTAMPPYQEPPANQSFDGNIADRADTLIGDQEPVSGRTVESSCLTSSSKSQWLSRQGGVLFDVSSESSARRELAGHPVSQSVIDEQPAGTDVEQDDKGDWPLLHPSSSSEAPESHEDDSPRQEVDDKPQAFRESSPDPGTPSLTTQSQPASQRETRSVHQEVPATRSAAIDGLESSPVRDDGFAMFDSYADFGLVDQSESGPLSQHARLPTRSDSLALGGASQQVEHPDHPMELPLSSSHLRDGGDGFVQSAQEGDPSDNQGLDHETRPPRSPSQPGPDSFVPSYDPDRRTASEAVSPASEDDVKAVPAETAVDANSTGNRRGADSDLEAVAVLSAVRKEAAPVRLQLDVHAELDADNVDEEDDSERQLAFERIASWVRETAEDLEDDNTGGYQSHDRLEASVISARPETRASLSHCDAPDLLLDLSGLLASTVPDELSSLPSTNISNGSSSPERIFAKTNDVSKGLRDATITTEEGRRALPGIQSESSFVPQLQRSFSHRSQGQKDHSKPPRKVPGRLHIPTPQENVDVKVRRQSIELLATRKARAKSPKHEPAALDPSSPGPPRKRSSHFNNALRMWSHPADDEEQFPVHHDRQGEHVGRMAKLWDDAGQSSEEEEVASVTVCKRMTLRRMSGFTVHSTPRHETPPLPLPGKLRGRTDEVFGPQVAVERVDAGQRSSLIHAWRQADAGPSQIPLEARRSDIATKRTAARAEPTSSDEVLGLVSPRSLGKPQAPLAEVRRQAPGADFVAESIEVLRSGDSVARSDDNGPGAWLKPTAASHRDLKQLQLPNTRTNLDSSIRADVRGSDSTLHTSFSERSTPNTSRAAASALTDETRISDLASSHLPSSSSKAFRAQENVAQSRTHSKPTLLGSKPKNRQSGRAHRLDPGYNTGLHAEHSRQYERDPAHLGREEPLTSSHRHERHMDEEDYVADSARFSGRQGCTGAHRCTCGQDRHSDQRSQAFPAFEISFQMQEPKMAPHCSPGSMFEFGLRVLIKPCGVDDAANATWRVRPPSALEVHPGADAGGRSSALRYEHNDLTPCEMRRVQHEAQEQLVHTLTSPRRRPAASVDIGVGGTERGLSSPFLSPGTIGASTSTSARPPLREMMLGSSRAASITTSRDADDGSRSLRTPATSVSRRVAPVLASPLPYIKRAPRTAVAPSRALR</sequence>
<accession>A0A081CBN0</accession>
<feature type="compositionally biased region" description="Basic and acidic residues" evidence="1">
    <location>
        <begin position="1338"/>
        <end position="1357"/>
    </location>
</feature>